<comment type="caution">
    <text evidence="2">The sequence shown here is derived from an EMBL/GenBank/DDBJ whole genome shotgun (WGS) entry which is preliminary data.</text>
</comment>
<keyword evidence="2" id="KW-0645">Protease</keyword>
<reference evidence="2 3" key="1">
    <citation type="submission" date="2014-10" db="EMBL/GenBank/DDBJ databases">
        <title>Genome sequencing of Vibrio variabilis T01.</title>
        <authorList>
            <person name="Chan K.-G."/>
            <person name="Mohamad N.I."/>
        </authorList>
    </citation>
    <scope>NUCLEOTIDE SEQUENCE [LARGE SCALE GENOMIC DNA]</scope>
    <source>
        <strain evidence="2 3">T01</strain>
    </source>
</reference>
<evidence type="ECO:0000256" key="1">
    <source>
        <dbReference type="SAM" id="Phobius"/>
    </source>
</evidence>
<feature type="non-terminal residue" evidence="2">
    <location>
        <position position="1"/>
    </location>
</feature>
<feature type="transmembrane region" description="Helical" evidence="1">
    <location>
        <begin position="6"/>
        <end position="25"/>
    </location>
</feature>
<keyword evidence="1" id="KW-0472">Membrane</keyword>
<dbReference type="EMBL" id="JRWM01000034">
    <property type="protein sequence ID" value="KHA58966.1"/>
    <property type="molecule type" value="Genomic_DNA"/>
</dbReference>
<name>A0ABR4Y669_9VIBR</name>
<dbReference type="GO" id="GO:0006508">
    <property type="term" value="P:proteolysis"/>
    <property type="evidence" value="ECO:0007669"/>
    <property type="project" value="UniProtKB-KW"/>
</dbReference>
<keyword evidence="1" id="KW-1133">Transmembrane helix</keyword>
<dbReference type="Proteomes" id="UP000030520">
    <property type="component" value="Unassembled WGS sequence"/>
</dbReference>
<keyword evidence="2" id="KW-0378">Hydrolase</keyword>
<gene>
    <name evidence="2" type="ORF">NL53_18920</name>
</gene>
<keyword evidence="1" id="KW-0812">Transmembrane</keyword>
<dbReference type="GO" id="GO:0008233">
    <property type="term" value="F:peptidase activity"/>
    <property type="evidence" value="ECO:0007669"/>
    <property type="project" value="UniProtKB-KW"/>
</dbReference>
<accession>A0ABR4Y669</accession>
<evidence type="ECO:0000313" key="3">
    <source>
        <dbReference type="Proteomes" id="UP000030520"/>
    </source>
</evidence>
<sequence length="81" mass="9021">VVLSYSLGLTLFGFLLIMGTLEIVLEWRGRHHSHLLPLDRYGQLVSAIWYLALVAGLIGIIWYFAGTGDQLLQLPLLILGT</sequence>
<feature type="transmembrane region" description="Helical" evidence="1">
    <location>
        <begin position="46"/>
        <end position="65"/>
    </location>
</feature>
<organism evidence="2 3">
    <name type="scientific">Vibrio variabilis</name>
    <dbReference type="NCBI Taxonomy" id="990271"/>
    <lineage>
        <taxon>Bacteria</taxon>
        <taxon>Pseudomonadati</taxon>
        <taxon>Pseudomonadota</taxon>
        <taxon>Gammaproteobacteria</taxon>
        <taxon>Vibrionales</taxon>
        <taxon>Vibrionaceae</taxon>
        <taxon>Vibrio</taxon>
    </lineage>
</organism>
<keyword evidence="3" id="KW-1185">Reference proteome</keyword>
<proteinExistence type="predicted"/>
<protein>
    <submittedName>
        <fullName evidence="2">Zn-dependent protease</fullName>
    </submittedName>
</protein>
<evidence type="ECO:0000313" key="2">
    <source>
        <dbReference type="EMBL" id="KHA58966.1"/>
    </source>
</evidence>